<feature type="compositionally biased region" description="Polar residues" evidence="6">
    <location>
        <begin position="454"/>
        <end position="471"/>
    </location>
</feature>
<feature type="region of interest" description="Disordered" evidence="6">
    <location>
        <begin position="1450"/>
        <end position="1503"/>
    </location>
</feature>
<dbReference type="PROSITE" id="PS00028">
    <property type="entry name" value="ZINC_FINGER_C2H2_1"/>
    <property type="match status" value="2"/>
</dbReference>
<feature type="region of interest" description="Disordered" evidence="6">
    <location>
        <begin position="1517"/>
        <end position="1540"/>
    </location>
</feature>
<feature type="compositionally biased region" description="Basic and acidic residues" evidence="6">
    <location>
        <begin position="1493"/>
        <end position="1502"/>
    </location>
</feature>
<feature type="compositionally biased region" description="Polar residues" evidence="6">
    <location>
        <begin position="257"/>
        <end position="270"/>
    </location>
</feature>
<organism evidence="8 9">
    <name type="scientific">Haplochromis burtoni</name>
    <name type="common">Burton's mouthbrooder</name>
    <name type="synonym">Chromis burtoni</name>
    <dbReference type="NCBI Taxonomy" id="8153"/>
    <lineage>
        <taxon>Eukaryota</taxon>
        <taxon>Metazoa</taxon>
        <taxon>Chordata</taxon>
        <taxon>Craniata</taxon>
        <taxon>Vertebrata</taxon>
        <taxon>Euteleostomi</taxon>
        <taxon>Actinopterygii</taxon>
        <taxon>Neopterygii</taxon>
        <taxon>Teleostei</taxon>
        <taxon>Neoteleostei</taxon>
        <taxon>Acanthomorphata</taxon>
        <taxon>Ovalentaria</taxon>
        <taxon>Cichlomorphae</taxon>
        <taxon>Cichliformes</taxon>
        <taxon>Cichlidae</taxon>
        <taxon>African cichlids</taxon>
        <taxon>Pseudocrenilabrinae</taxon>
        <taxon>Haplochromini</taxon>
        <taxon>Haplochromis</taxon>
    </lineage>
</organism>
<evidence type="ECO:0000256" key="4">
    <source>
        <dbReference type="ARBA" id="ARBA00022833"/>
    </source>
</evidence>
<feature type="compositionally biased region" description="Basic and acidic residues" evidence="6">
    <location>
        <begin position="1108"/>
        <end position="1123"/>
    </location>
</feature>
<dbReference type="PANTHER" id="PTHR47166">
    <property type="entry name" value="ZINC FINGER PROTEIN 831"/>
    <property type="match status" value="1"/>
</dbReference>
<evidence type="ECO:0000313" key="8">
    <source>
        <dbReference type="Ensembl" id="ENSHBUP00000002970.1"/>
    </source>
</evidence>
<sequence length="1805" mass="194868">MQTVLILQVIRDLPLVHHDSSSVTMETGKPGLASAPVHISSVTAQAEKRMDVQAPLTAVYIHTVPALPAQPYPQPPAAAPEAATLHLGMPPLYTKETFPILTLHIAGGLQSQPGLSLAAAAPAAKPKSAGKHVCPHCGRDCMKPSVLEKHLRCHTGERPYPCTTCGVSFKTQSNLYKHRRTQAHARLSLESEQSSLDSMSGSRETCTSSLSLEECVEEPGSTEKDSSLSAAESTGPASTPKVCSVKTQRCVQEDNELSLTVQNSKPNGSETVIKESEKLPPSVSRHLPLQRQEATLFSKQWESSVSRGKSQSHESTDSGFSETSDHYPSPGSVLLDHSMDSVAESTKEHLEEPATRRTPTESDHGRQESKDSAREQEQKALEERISKLISDNTAVVEDKQLENVRPRKTVLSKQGSIDLPMPYTYKDSFHFDMKLGQTQNVLSQRNKKPGIYSSVPTQRSSTMDHAPLTRSNSLPFSVTLLQPERSSPTSSNQRDYVTLVRRGSSGQINPTGFTIKPANQQSSTHRPLVRQTAVDCNHATDGLIRNSSVEEAWSSSLSCDGDGGDICGEPSNRKFRRKKAQKFAYNKWYMYGGGTFKKLYNAEKSSDNSVIKGRKCSANPDHELVQGLQKRAPLAVTTTGSTSNGTTVGPPANLSFVPAVDFNLQTNSLNSSCLALKAPLRRNLSLSVLPLPSIGSLVSHKTDCVNRPEAGRLMNEDKKHSVSTSQLCGAHIPSDRKKLRTDDKIICPLQMETDPNTMLAHPTPSVTQQEANLSYINLNNNPQHTPLKGPLFKSGIINANTTSVSTSATASSPPAAKNSFLPKYQLKLPNVAEPDLTFSPQVVDKPPGTEAHTFTSVLSSPHIERSVTSVTTSVKNCKDPTASQLGLTCDLKKTNAFSSTQDQLVSTVCHAATSRLSQNLPGSVAVVHKQFAATTITTSCLQDYQAGLCSTLIQPSKCTTSAQQPRPAAPAVATLTVTTASSQTSATAVKAASYDQSNPPLSHIQLSAQSNLLNPVSVPHVSTNTPVVPCHIVPFDQVQPAAQNVFHVHTADLQICLQIISDEQLALIEPQIERLSGTSVSQRQDTEGGTLEGVQSKTLGSFAAESNSEAKESAQPRQQMDKNESFPALTTERIMTSVPLQFGKAEPSSHLAQQSTSTQAAASAESLPPPLHPHKNSHVNMVTETQSTAGDVMSTSAPLGGVKSGRRQTSVEEQTLSLNRCAEEQVLLDRRVSQGATVLQALSGQHKLSRSSPCSSTENHNNLKSELLCKEGQHKLNNQGDSCNVSIMKTKGEASEYKGSRLESGEHCSHSPSPACSDKHSGLVSSLSVNKSKAVGQPNPQASIYCSNQVEPTISETLNPSKDTNMGCDRVGSVGDSKTLLDITPHGSQDVISSRHLEKRQTHFASASSNIQVDRCKDNTSVCASIQSQTAGLMEGASLARCAAQKELQMQEHVRTPGQPDSTDWKQKQSQGAEEKNHQCLGERGDSGVTGEEENRGIKADKAPGLWAESDCRSTVLSKAEEEDRKVKNDSFKNPWPPEEHLQHVSQTHSGMSEYPQLSCQQALNTSSNLNIPACSIQTTLFTSPKLPLEINHSYHSQHNWESGVTHNQPTQVLPEFISSRHISAGAQLSQTQHIFSRTEPTIQQTFSVPDQKQTSVTLTIQQGNSTAGNSSTTISSCKKFNLTGHQNSNVGTLPSTHADQVSQACRVATGARGDIQPSKMYHVTGSPCKPFLYSEPDEKHDTTASDSGRADITSKYHSFYLAGPLHGYQSAECLNSGVRPVQSCQEYTEDTSSSDDEGKLIIEL</sequence>
<protein>
    <submittedName>
        <fullName evidence="8">Zinc finger protein 831</fullName>
    </submittedName>
</protein>
<reference evidence="8" key="2">
    <citation type="submission" date="2025-09" db="UniProtKB">
        <authorList>
            <consortium name="Ensembl"/>
        </authorList>
    </citation>
    <scope>IDENTIFICATION</scope>
</reference>
<feature type="compositionally biased region" description="Low complexity" evidence="6">
    <location>
        <begin position="1152"/>
        <end position="1166"/>
    </location>
</feature>
<dbReference type="PROSITE" id="PS50157">
    <property type="entry name" value="ZINC_FINGER_C2H2_2"/>
    <property type="match status" value="2"/>
</dbReference>
<keyword evidence="1" id="KW-0479">Metal-binding</keyword>
<feature type="region of interest" description="Disordered" evidence="6">
    <location>
        <begin position="1303"/>
        <end position="1322"/>
    </location>
</feature>
<accession>A0A3Q2UYI3</accession>
<keyword evidence="3 5" id="KW-0863">Zinc-finger</keyword>
<keyword evidence="4" id="KW-0862">Zinc</keyword>
<dbReference type="GeneTree" id="ENSGT00940000161664"/>
<evidence type="ECO:0000256" key="2">
    <source>
        <dbReference type="ARBA" id="ARBA00022737"/>
    </source>
</evidence>
<keyword evidence="2" id="KW-0677">Repeat</keyword>
<evidence type="ECO:0000313" key="9">
    <source>
        <dbReference type="Proteomes" id="UP000264840"/>
    </source>
</evidence>
<dbReference type="OMA" id="GMSEYPQ"/>
<evidence type="ECO:0000256" key="3">
    <source>
        <dbReference type="ARBA" id="ARBA00022771"/>
    </source>
</evidence>
<dbReference type="InterPro" id="IPR013087">
    <property type="entry name" value="Znf_C2H2_type"/>
</dbReference>
<feature type="domain" description="C2H2-type" evidence="7">
    <location>
        <begin position="160"/>
        <end position="185"/>
    </location>
</feature>
<feature type="domain" description="C2H2-type" evidence="7">
    <location>
        <begin position="132"/>
        <end position="159"/>
    </location>
</feature>
<evidence type="ECO:0000256" key="6">
    <source>
        <dbReference type="SAM" id="MobiDB-lite"/>
    </source>
</evidence>
<feature type="region of interest" description="Disordered" evidence="6">
    <location>
        <begin position="256"/>
        <end position="379"/>
    </location>
</feature>
<dbReference type="SUPFAM" id="SSF57667">
    <property type="entry name" value="beta-beta-alpha zinc fingers"/>
    <property type="match status" value="1"/>
</dbReference>
<feature type="compositionally biased region" description="Basic and acidic residues" evidence="6">
    <location>
        <begin position="1463"/>
        <end position="1486"/>
    </location>
</feature>
<feature type="region of interest" description="Disordered" evidence="6">
    <location>
        <begin position="217"/>
        <end position="244"/>
    </location>
</feature>
<reference evidence="8" key="1">
    <citation type="submission" date="2025-08" db="UniProtKB">
        <authorList>
            <consortium name="Ensembl"/>
        </authorList>
    </citation>
    <scope>IDENTIFICATION</scope>
</reference>
<keyword evidence="9" id="KW-1185">Reference proteome</keyword>
<name>A0A3Q2UYI3_HAPBU</name>
<dbReference type="STRING" id="8153.ENSHBUP00000002970"/>
<feature type="compositionally biased region" description="Basic and acidic residues" evidence="6">
    <location>
        <begin position="345"/>
        <end position="379"/>
    </location>
</feature>
<dbReference type="PANTHER" id="PTHR47166:SF1">
    <property type="entry name" value="ZINC FINGER PROTEIN 831"/>
    <property type="match status" value="1"/>
</dbReference>
<evidence type="ECO:0000256" key="5">
    <source>
        <dbReference type="PROSITE-ProRule" id="PRU00042"/>
    </source>
</evidence>
<feature type="region of interest" description="Disordered" evidence="6">
    <location>
        <begin position="1076"/>
        <end position="1123"/>
    </location>
</feature>
<feature type="compositionally biased region" description="Basic and acidic residues" evidence="6">
    <location>
        <begin position="1519"/>
        <end position="1531"/>
    </location>
</feature>
<feature type="region of interest" description="Disordered" evidence="6">
    <location>
        <begin position="1143"/>
        <end position="1177"/>
    </location>
</feature>
<dbReference type="InterPro" id="IPR036236">
    <property type="entry name" value="Znf_C2H2_sf"/>
</dbReference>
<evidence type="ECO:0000256" key="1">
    <source>
        <dbReference type="ARBA" id="ARBA00022723"/>
    </source>
</evidence>
<dbReference type="Proteomes" id="UP000264840">
    <property type="component" value="Unplaced"/>
</dbReference>
<dbReference type="FunFam" id="3.30.160.60:FF:000710">
    <property type="entry name" value="Zinc finger protein 768"/>
    <property type="match status" value="1"/>
</dbReference>
<dbReference type="SMART" id="SM00355">
    <property type="entry name" value="ZnF_C2H2"/>
    <property type="match status" value="2"/>
</dbReference>
<dbReference type="GO" id="GO:0008270">
    <property type="term" value="F:zinc ion binding"/>
    <property type="evidence" value="ECO:0007669"/>
    <property type="project" value="UniProtKB-KW"/>
</dbReference>
<dbReference type="Ensembl" id="ENSHBUT00000011167.1">
    <property type="protein sequence ID" value="ENSHBUP00000002970.1"/>
    <property type="gene ID" value="ENSHBUG00000004205.1"/>
</dbReference>
<evidence type="ECO:0000259" key="7">
    <source>
        <dbReference type="PROSITE" id="PS50157"/>
    </source>
</evidence>
<feature type="compositionally biased region" description="Polar residues" evidence="6">
    <location>
        <begin position="227"/>
        <end position="237"/>
    </location>
</feature>
<proteinExistence type="predicted"/>
<dbReference type="Gene3D" id="3.30.160.60">
    <property type="entry name" value="Classic Zinc Finger"/>
    <property type="match status" value="2"/>
</dbReference>
<feature type="region of interest" description="Disordered" evidence="6">
    <location>
        <begin position="448"/>
        <end position="471"/>
    </location>
</feature>
<feature type="compositionally biased region" description="Polar residues" evidence="6">
    <location>
        <begin position="292"/>
        <end position="309"/>
    </location>
</feature>